<dbReference type="InterPro" id="IPR036396">
    <property type="entry name" value="Cyt_P450_sf"/>
</dbReference>
<evidence type="ECO:0000256" key="8">
    <source>
        <dbReference type="SAM" id="SignalP"/>
    </source>
</evidence>
<comment type="cofactor">
    <cofactor evidence="1">
        <name>heme</name>
        <dbReference type="ChEBI" id="CHEBI:30413"/>
    </cofactor>
</comment>
<dbReference type="AlphaFoldDB" id="A0AAE2CVS8"/>
<keyword evidence="3" id="KW-0349">Heme</keyword>
<dbReference type="Pfam" id="PF00067">
    <property type="entry name" value="p450"/>
    <property type="match status" value="1"/>
</dbReference>
<evidence type="ECO:0000256" key="6">
    <source>
        <dbReference type="ARBA" id="ARBA00023004"/>
    </source>
</evidence>
<dbReference type="GO" id="GO:0016705">
    <property type="term" value="F:oxidoreductase activity, acting on paired donors, with incorporation or reduction of molecular oxygen"/>
    <property type="evidence" value="ECO:0007669"/>
    <property type="project" value="InterPro"/>
</dbReference>
<dbReference type="GO" id="GO:0005506">
    <property type="term" value="F:iron ion binding"/>
    <property type="evidence" value="ECO:0007669"/>
    <property type="project" value="InterPro"/>
</dbReference>
<organism evidence="9 10">
    <name type="scientific">Sesamum alatum</name>
    <dbReference type="NCBI Taxonomy" id="300844"/>
    <lineage>
        <taxon>Eukaryota</taxon>
        <taxon>Viridiplantae</taxon>
        <taxon>Streptophyta</taxon>
        <taxon>Embryophyta</taxon>
        <taxon>Tracheophyta</taxon>
        <taxon>Spermatophyta</taxon>
        <taxon>Magnoliopsida</taxon>
        <taxon>eudicotyledons</taxon>
        <taxon>Gunneridae</taxon>
        <taxon>Pentapetalae</taxon>
        <taxon>asterids</taxon>
        <taxon>lamiids</taxon>
        <taxon>Lamiales</taxon>
        <taxon>Pedaliaceae</taxon>
        <taxon>Sesamum</taxon>
    </lineage>
</organism>
<evidence type="ECO:0000256" key="7">
    <source>
        <dbReference type="ARBA" id="ARBA00023033"/>
    </source>
</evidence>
<evidence type="ECO:0000256" key="3">
    <source>
        <dbReference type="ARBA" id="ARBA00022617"/>
    </source>
</evidence>
<keyword evidence="10" id="KW-1185">Reference proteome</keyword>
<dbReference type="Proteomes" id="UP001293254">
    <property type="component" value="Unassembled WGS sequence"/>
</dbReference>
<evidence type="ECO:0000313" key="10">
    <source>
        <dbReference type="Proteomes" id="UP001293254"/>
    </source>
</evidence>
<dbReference type="Gene3D" id="1.10.630.10">
    <property type="entry name" value="Cytochrome P450"/>
    <property type="match status" value="1"/>
</dbReference>
<feature type="signal peptide" evidence="8">
    <location>
        <begin position="1"/>
        <end position="28"/>
    </location>
</feature>
<dbReference type="GO" id="GO:0020037">
    <property type="term" value="F:heme binding"/>
    <property type="evidence" value="ECO:0007669"/>
    <property type="project" value="InterPro"/>
</dbReference>
<reference evidence="9" key="2">
    <citation type="journal article" date="2024" name="Plant">
        <title>Genomic evolution and insights into agronomic trait innovations of Sesamum species.</title>
        <authorList>
            <person name="Miao H."/>
            <person name="Wang L."/>
            <person name="Qu L."/>
            <person name="Liu H."/>
            <person name="Sun Y."/>
            <person name="Le M."/>
            <person name="Wang Q."/>
            <person name="Wei S."/>
            <person name="Zheng Y."/>
            <person name="Lin W."/>
            <person name="Duan Y."/>
            <person name="Cao H."/>
            <person name="Xiong S."/>
            <person name="Wang X."/>
            <person name="Wei L."/>
            <person name="Li C."/>
            <person name="Ma Q."/>
            <person name="Ju M."/>
            <person name="Zhao R."/>
            <person name="Li G."/>
            <person name="Mu C."/>
            <person name="Tian Q."/>
            <person name="Mei H."/>
            <person name="Zhang T."/>
            <person name="Gao T."/>
            <person name="Zhang H."/>
        </authorList>
    </citation>
    <scope>NUCLEOTIDE SEQUENCE</scope>
    <source>
        <strain evidence="9">3651</strain>
    </source>
</reference>
<dbReference type="SUPFAM" id="SSF48264">
    <property type="entry name" value="Cytochrome P450"/>
    <property type="match status" value="1"/>
</dbReference>
<keyword evidence="4" id="KW-0479">Metal-binding</keyword>
<protein>
    <submittedName>
        <fullName evidence="9">(S)-N-methylcoclaurine 3'-hydroxylase isozyme 2</fullName>
    </submittedName>
</protein>
<keyword evidence="5" id="KW-0560">Oxidoreductase</keyword>
<dbReference type="PANTHER" id="PTHR47950">
    <property type="entry name" value="CYTOCHROME P450, FAMILY 76, SUBFAMILY C, POLYPEPTIDE 5-RELATED"/>
    <property type="match status" value="1"/>
</dbReference>
<evidence type="ECO:0000256" key="4">
    <source>
        <dbReference type="ARBA" id="ARBA00022723"/>
    </source>
</evidence>
<keyword evidence="8" id="KW-0732">Signal</keyword>
<evidence type="ECO:0000313" key="9">
    <source>
        <dbReference type="EMBL" id="KAK4436325.1"/>
    </source>
</evidence>
<dbReference type="EMBL" id="JACGWO010000002">
    <property type="protein sequence ID" value="KAK4436325.1"/>
    <property type="molecule type" value="Genomic_DNA"/>
</dbReference>
<accession>A0AAE2CVS8</accession>
<comment type="caution">
    <text evidence="9">The sequence shown here is derived from an EMBL/GenBank/DDBJ whole genome shotgun (WGS) entry which is preliminary data.</text>
</comment>
<name>A0AAE2CVS8_9LAMI</name>
<dbReference type="GO" id="GO:0004497">
    <property type="term" value="F:monooxygenase activity"/>
    <property type="evidence" value="ECO:0007669"/>
    <property type="project" value="UniProtKB-KW"/>
</dbReference>
<keyword evidence="7" id="KW-0503">Monooxygenase</keyword>
<dbReference type="InterPro" id="IPR001128">
    <property type="entry name" value="Cyt_P450"/>
</dbReference>
<comment type="similarity">
    <text evidence="2">Belongs to the cytochrome P450 family.</text>
</comment>
<gene>
    <name evidence="9" type="ORF">Salat_0796200</name>
</gene>
<sequence>MTVALLAILLPLLFLVLIKHFKLGVVSSSKLPPGPNLWQLLWTISQSRNKPHVAFQTLARTHGPLFSLRLGSQLIVVGSSPAVAMEILKTHDKIFSGRYLLYRSHETIGTSGSSLTMSKECDDMWKFLRGIGHNFVFSSRAVGAREELRKEKVVEMMEFLVENQGGVVKLDDVVNVTLSNIVVSVLASRNLFDLRGEDEHEEKMKVLVKEIVELAINPGLADLFPTLRMVDFWSRRNGKSIRGKIMCVWAHIVEERRKHGAKDVSSRDFLDVLVQNGFLDDQISTILMV</sequence>
<evidence type="ECO:0000256" key="2">
    <source>
        <dbReference type="ARBA" id="ARBA00010617"/>
    </source>
</evidence>
<dbReference type="PANTHER" id="PTHR47950:SF49">
    <property type="entry name" value="CYTOCHROME P450"/>
    <property type="match status" value="1"/>
</dbReference>
<feature type="chain" id="PRO_5042276038" evidence="8">
    <location>
        <begin position="29"/>
        <end position="289"/>
    </location>
</feature>
<reference evidence="9" key="1">
    <citation type="submission" date="2020-06" db="EMBL/GenBank/DDBJ databases">
        <authorList>
            <person name="Li T."/>
            <person name="Hu X."/>
            <person name="Zhang T."/>
            <person name="Song X."/>
            <person name="Zhang H."/>
            <person name="Dai N."/>
            <person name="Sheng W."/>
            <person name="Hou X."/>
            <person name="Wei L."/>
        </authorList>
    </citation>
    <scope>NUCLEOTIDE SEQUENCE</scope>
    <source>
        <strain evidence="9">3651</strain>
        <tissue evidence="9">Leaf</tissue>
    </source>
</reference>
<keyword evidence="6" id="KW-0408">Iron</keyword>
<proteinExistence type="inferred from homology"/>
<evidence type="ECO:0000256" key="5">
    <source>
        <dbReference type="ARBA" id="ARBA00023002"/>
    </source>
</evidence>
<evidence type="ECO:0000256" key="1">
    <source>
        <dbReference type="ARBA" id="ARBA00001971"/>
    </source>
</evidence>